<keyword evidence="2" id="KW-1185">Reference proteome</keyword>
<feature type="non-terminal residue" evidence="1">
    <location>
        <position position="1"/>
    </location>
</feature>
<protein>
    <submittedName>
        <fullName evidence="1">Uncharacterized protein</fullName>
    </submittedName>
</protein>
<reference evidence="1" key="1">
    <citation type="submission" date="2023-10" db="EMBL/GenBank/DDBJ databases">
        <title>Genome assembly of Pristionchus species.</title>
        <authorList>
            <person name="Yoshida K."/>
            <person name="Sommer R.J."/>
        </authorList>
    </citation>
    <scope>NUCLEOTIDE SEQUENCE</scope>
    <source>
        <strain evidence="1">RS5133</strain>
    </source>
</reference>
<dbReference type="Proteomes" id="UP001432322">
    <property type="component" value="Unassembled WGS sequence"/>
</dbReference>
<gene>
    <name evidence="1" type="ORF">PFISCL1PPCAC_3903</name>
</gene>
<dbReference type="EMBL" id="BTSY01000001">
    <property type="protein sequence ID" value="GMT12606.1"/>
    <property type="molecule type" value="Genomic_DNA"/>
</dbReference>
<proteinExistence type="predicted"/>
<evidence type="ECO:0000313" key="2">
    <source>
        <dbReference type="Proteomes" id="UP001432322"/>
    </source>
</evidence>
<sequence>FVVDNSQRSWAGLKNRHSSNNGEIGNMGQESVVEQTVIEELNTELRNSEVSTCDLHNSESFFVTCAIFALENI</sequence>
<evidence type="ECO:0000313" key="1">
    <source>
        <dbReference type="EMBL" id="GMT12606.1"/>
    </source>
</evidence>
<organism evidence="1 2">
    <name type="scientific">Pristionchus fissidentatus</name>
    <dbReference type="NCBI Taxonomy" id="1538716"/>
    <lineage>
        <taxon>Eukaryota</taxon>
        <taxon>Metazoa</taxon>
        <taxon>Ecdysozoa</taxon>
        <taxon>Nematoda</taxon>
        <taxon>Chromadorea</taxon>
        <taxon>Rhabditida</taxon>
        <taxon>Rhabditina</taxon>
        <taxon>Diplogasteromorpha</taxon>
        <taxon>Diplogasteroidea</taxon>
        <taxon>Neodiplogasteridae</taxon>
        <taxon>Pristionchus</taxon>
    </lineage>
</organism>
<dbReference type="AlphaFoldDB" id="A0AAV5V1H3"/>
<accession>A0AAV5V1H3</accession>
<name>A0AAV5V1H3_9BILA</name>
<comment type="caution">
    <text evidence="1">The sequence shown here is derived from an EMBL/GenBank/DDBJ whole genome shotgun (WGS) entry which is preliminary data.</text>
</comment>